<evidence type="ECO:0000313" key="2">
    <source>
        <dbReference type="EMBL" id="MFD2067371.1"/>
    </source>
</evidence>
<evidence type="ECO:0008006" key="4">
    <source>
        <dbReference type="Google" id="ProtNLM"/>
    </source>
</evidence>
<dbReference type="EMBL" id="JBHUHV010000032">
    <property type="protein sequence ID" value="MFD2067371.1"/>
    <property type="molecule type" value="Genomic_DNA"/>
</dbReference>
<dbReference type="Proteomes" id="UP001597369">
    <property type="component" value="Unassembled WGS sequence"/>
</dbReference>
<protein>
    <recommendedName>
        <fullName evidence="4">Transposase</fullName>
    </recommendedName>
</protein>
<gene>
    <name evidence="2" type="ORF">ACFSKU_10800</name>
</gene>
<sequence length="48" mass="5469">MERISYYGYRVALRIEQLKLLTELIVEHESKKPPSDPNDGAQAPTTLP</sequence>
<name>A0ABW4WYT1_9BACT</name>
<organism evidence="2 3">
    <name type="scientific">Pontibacter silvestris</name>
    <dbReference type="NCBI Taxonomy" id="2305183"/>
    <lineage>
        <taxon>Bacteria</taxon>
        <taxon>Pseudomonadati</taxon>
        <taxon>Bacteroidota</taxon>
        <taxon>Cytophagia</taxon>
        <taxon>Cytophagales</taxon>
        <taxon>Hymenobacteraceae</taxon>
        <taxon>Pontibacter</taxon>
    </lineage>
</organism>
<evidence type="ECO:0000256" key="1">
    <source>
        <dbReference type="SAM" id="MobiDB-lite"/>
    </source>
</evidence>
<proteinExistence type="predicted"/>
<keyword evidence="3" id="KW-1185">Reference proteome</keyword>
<dbReference type="RefSeq" id="WP_229963150.1">
    <property type="nucleotide sequence ID" value="NZ_JAJJWI010000066.1"/>
</dbReference>
<comment type="caution">
    <text evidence="2">The sequence shown here is derived from an EMBL/GenBank/DDBJ whole genome shotgun (WGS) entry which is preliminary data.</text>
</comment>
<reference evidence="3" key="1">
    <citation type="journal article" date="2019" name="Int. J. Syst. Evol. Microbiol.">
        <title>The Global Catalogue of Microorganisms (GCM) 10K type strain sequencing project: providing services to taxonomists for standard genome sequencing and annotation.</title>
        <authorList>
            <consortium name="The Broad Institute Genomics Platform"/>
            <consortium name="The Broad Institute Genome Sequencing Center for Infectious Disease"/>
            <person name="Wu L."/>
            <person name="Ma J."/>
        </authorList>
    </citation>
    <scope>NUCLEOTIDE SEQUENCE [LARGE SCALE GENOMIC DNA]</scope>
    <source>
        <strain evidence="3">JCM 16545</strain>
    </source>
</reference>
<accession>A0ABW4WYT1</accession>
<evidence type="ECO:0000313" key="3">
    <source>
        <dbReference type="Proteomes" id="UP001597369"/>
    </source>
</evidence>
<feature type="region of interest" description="Disordered" evidence="1">
    <location>
        <begin position="28"/>
        <end position="48"/>
    </location>
</feature>